<proteinExistence type="predicted"/>
<evidence type="ECO:0000313" key="2">
    <source>
        <dbReference type="EMBL" id="TXB71281.1"/>
    </source>
</evidence>
<feature type="domain" description="NAD-dependent epimerase/dehydratase" evidence="1">
    <location>
        <begin position="3"/>
        <end position="187"/>
    </location>
</feature>
<dbReference type="InterPro" id="IPR036291">
    <property type="entry name" value="NAD(P)-bd_dom_sf"/>
</dbReference>
<dbReference type="Gene3D" id="3.40.50.720">
    <property type="entry name" value="NAD(P)-binding Rossmann-like Domain"/>
    <property type="match status" value="1"/>
</dbReference>
<accession>A0A5C6S9X3</accession>
<protein>
    <submittedName>
        <fullName evidence="2">NAD(P)-dependent oxidoreductase</fullName>
    </submittedName>
</protein>
<comment type="caution">
    <text evidence="2">The sequence shown here is derived from an EMBL/GenBank/DDBJ whole genome shotgun (WGS) entry which is preliminary data.</text>
</comment>
<dbReference type="InterPro" id="IPR050177">
    <property type="entry name" value="Lipid_A_modif_metabolic_enz"/>
</dbReference>
<dbReference type="OrthoDB" id="9814124at2"/>
<dbReference type="InterPro" id="IPR001509">
    <property type="entry name" value="Epimerase_deHydtase"/>
</dbReference>
<sequence>MKIAVTGGTGLVGRFIVNEAIGEGDEVTVMTRTPPKPGFFNGPVEYIPYDLEKEYLEINAFDAVIHAAFDHIPDRYRGGEGNDPQRFLRRNLDGSLRLFEAAARAGARVVFLSSRAVYGPQPGPLTEDMTCVPETLYGQAKLKAEDALLASGQPATILRATGVYGAPGPGQRHKWVRLFEKYASGEATTPRIGTEVHGQSLAQAVRIGLNGAQGVFNVSDIMLDRHDLLQGWGDVTGVNGPIPERAEAGSVSQMDVGKLKALGWRRGSMELLRPTLREMARQAGISPKDA</sequence>
<dbReference type="PANTHER" id="PTHR43245">
    <property type="entry name" value="BIFUNCTIONAL POLYMYXIN RESISTANCE PROTEIN ARNA"/>
    <property type="match status" value="1"/>
</dbReference>
<organism evidence="2 3">
    <name type="scientific">Paracoccus aurantiacus</name>
    <dbReference type="NCBI Taxonomy" id="2599412"/>
    <lineage>
        <taxon>Bacteria</taxon>
        <taxon>Pseudomonadati</taxon>
        <taxon>Pseudomonadota</taxon>
        <taxon>Alphaproteobacteria</taxon>
        <taxon>Rhodobacterales</taxon>
        <taxon>Paracoccaceae</taxon>
        <taxon>Paracoccus</taxon>
    </lineage>
</organism>
<evidence type="ECO:0000259" key="1">
    <source>
        <dbReference type="Pfam" id="PF01370"/>
    </source>
</evidence>
<reference evidence="2 3" key="1">
    <citation type="submission" date="2019-08" db="EMBL/GenBank/DDBJ databases">
        <authorList>
            <person name="Ye J."/>
        </authorList>
    </citation>
    <scope>NUCLEOTIDE SEQUENCE [LARGE SCALE GENOMIC DNA]</scope>
    <source>
        <strain evidence="2 3">TK008</strain>
    </source>
</reference>
<evidence type="ECO:0000313" key="3">
    <source>
        <dbReference type="Proteomes" id="UP000321562"/>
    </source>
</evidence>
<dbReference type="Proteomes" id="UP000321562">
    <property type="component" value="Unassembled WGS sequence"/>
</dbReference>
<gene>
    <name evidence="2" type="ORF">FQV27_05430</name>
</gene>
<dbReference type="RefSeq" id="WP_147096780.1">
    <property type="nucleotide sequence ID" value="NZ_JBHUFH010000002.1"/>
</dbReference>
<dbReference type="EMBL" id="VOPL01000001">
    <property type="protein sequence ID" value="TXB71281.1"/>
    <property type="molecule type" value="Genomic_DNA"/>
</dbReference>
<dbReference type="SUPFAM" id="SSF51735">
    <property type="entry name" value="NAD(P)-binding Rossmann-fold domains"/>
    <property type="match status" value="1"/>
</dbReference>
<dbReference type="Pfam" id="PF01370">
    <property type="entry name" value="Epimerase"/>
    <property type="match status" value="1"/>
</dbReference>
<dbReference type="PANTHER" id="PTHR43245:SF55">
    <property type="entry name" value="NAD(P)-BINDING DOMAIN-CONTAINING PROTEIN"/>
    <property type="match status" value="1"/>
</dbReference>
<dbReference type="CDD" id="cd08946">
    <property type="entry name" value="SDR_e"/>
    <property type="match status" value="1"/>
</dbReference>
<name>A0A5C6S9X3_9RHOB</name>
<keyword evidence="3" id="KW-1185">Reference proteome</keyword>
<dbReference type="AlphaFoldDB" id="A0A5C6S9X3"/>